<name>A0ABR0B768_9CRUS</name>
<dbReference type="EMBL" id="JAOYFB010000040">
    <property type="protein sequence ID" value="KAK4037516.1"/>
    <property type="molecule type" value="Genomic_DNA"/>
</dbReference>
<accession>A0ABR0B768</accession>
<keyword evidence="3" id="KW-1185">Reference proteome</keyword>
<sequence length="284" mass="32598">MTSCGEYITSDILDVLPKSLTTRWLRDKWIEEGEPYVNSILKELGKEIKLKEMEEGRPQQSREPFDLRQNRPVGRSHNTAQCTTHIPFRICGSMDHSPALCLGRARTQNFPDLNRSQSPQRPQTVTIETNTNLNRTIAQGLPTLSAKMRGKNQESIEILGLIESGSDRTFIRQGLINKLHTEDSQRTELSINTFGNIQPRTEELTTYNVWVITPTAEKIQIRATEINYMAKATEKVQSTLIDVLNKGNEEIADRRHVDARYNRPEFDLVIGCDYFWKIITHQTK</sequence>
<evidence type="ECO:0000313" key="3">
    <source>
        <dbReference type="Proteomes" id="UP001234178"/>
    </source>
</evidence>
<dbReference type="Proteomes" id="UP001234178">
    <property type="component" value="Unassembled WGS sequence"/>
</dbReference>
<reference evidence="2 3" key="1">
    <citation type="journal article" date="2023" name="Nucleic Acids Res.">
        <title>The hologenome of Daphnia magna reveals possible DNA methylation and microbiome-mediated evolution of the host genome.</title>
        <authorList>
            <person name="Chaturvedi A."/>
            <person name="Li X."/>
            <person name="Dhandapani V."/>
            <person name="Marshall H."/>
            <person name="Kissane S."/>
            <person name="Cuenca-Cambronero M."/>
            <person name="Asole G."/>
            <person name="Calvet F."/>
            <person name="Ruiz-Romero M."/>
            <person name="Marangio P."/>
            <person name="Guigo R."/>
            <person name="Rago D."/>
            <person name="Mirbahai L."/>
            <person name="Eastwood N."/>
            <person name="Colbourne J.K."/>
            <person name="Zhou J."/>
            <person name="Mallon E."/>
            <person name="Orsini L."/>
        </authorList>
    </citation>
    <scope>NUCLEOTIDE SEQUENCE [LARGE SCALE GENOMIC DNA]</scope>
    <source>
        <strain evidence="2">LRV0_1</strain>
    </source>
</reference>
<evidence type="ECO:0000313" key="2">
    <source>
        <dbReference type="EMBL" id="KAK4037516.1"/>
    </source>
</evidence>
<feature type="region of interest" description="Disordered" evidence="1">
    <location>
        <begin position="53"/>
        <end position="78"/>
    </location>
</feature>
<protein>
    <recommendedName>
        <fullName evidence="4">Peptidase aspartic putative domain-containing protein</fullName>
    </recommendedName>
</protein>
<comment type="caution">
    <text evidence="2">The sequence shown here is derived from an EMBL/GenBank/DDBJ whole genome shotgun (WGS) entry which is preliminary data.</text>
</comment>
<organism evidence="2 3">
    <name type="scientific">Daphnia magna</name>
    <dbReference type="NCBI Taxonomy" id="35525"/>
    <lineage>
        <taxon>Eukaryota</taxon>
        <taxon>Metazoa</taxon>
        <taxon>Ecdysozoa</taxon>
        <taxon>Arthropoda</taxon>
        <taxon>Crustacea</taxon>
        <taxon>Branchiopoda</taxon>
        <taxon>Diplostraca</taxon>
        <taxon>Cladocera</taxon>
        <taxon>Anomopoda</taxon>
        <taxon>Daphniidae</taxon>
        <taxon>Daphnia</taxon>
    </lineage>
</organism>
<evidence type="ECO:0000256" key="1">
    <source>
        <dbReference type="SAM" id="MobiDB-lite"/>
    </source>
</evidence>
<proteinExistence type="predicted"/>
<evidence type="ECO:0008006" key="4">
    <source>
        <dbReference type="Google" id="ProtNLM"/>
    </source>
</evidence>
<gene>
    <name evidence="2" type="ORF">OUZ56_029549</name>
</gene>